<dbReference type="InterPro" id="IPR036188">
    <property type="entry name" value="FAD/NAD-bd_sf"/>
</dbReference>
<evidence type="ECO:0000313" key="3">
    <source>
        <dbReference type="EMBL" id="VDL59815.1"/>
    </source>
</evidence>
<dbReference type="PANTHER" id="PTHR10742:SF410">
    <property type="entry name" value="LYSINE-SPECIFIC HISTONE DEMETHYLASE 2"/>
    <property type="match status" value="1"/>
</dbReference>
<dbReference type="GO" id="GO:0016491">
    <property type="term" value="F:oxidoreductase activity"/>
    <property type="evidence" value="ECO:0007669"/>
    <property type="project" value="InterPro"/>
</dbReference>
<feature type="region of interest" description="Disordered" evidence="1">
    <location>
        <begin position="782"/>
        <end position="805"/>
    </location>
</feature>
<dbReference type="EMBL" id="UYSG01010940">
    <property type="protein sequence ID" value="VDL59815.1"/>
    <property type="molecule type" value="Genomic_DNA"/>
</dbReference>
<organism evidence="3 4">
    <name type="scientific">Hymenolepis diminuta</name>
    <name type="common">Rat tapeworm</name>
    <dbReference type="NCBI Taxonomy" id="6216"/>
    <lineage>
        <taxon>Eukaryota</taxon>
        <taxon>Metazoa</taxon>
        <taxon>Spiralia</taxon>
        <taxon>Lophotrochozoa</taxon>
        <taxon>Platyhelminthes</taxon>
        <taxon>Cestoda</taxon>
        <taxon>Eucestoda</taxon>
        <taxon>Cyclophyllidea</taxon>
        <taxon>Hymenolepididae</taxon>
        <taxon>Hymenolepis</taxon>
    </lineage>
</organism>
<gene>
    <name evidence="3" type="ORF">HDID_LOCUS7497</name>
</gene>
<reference evidence="3 4" key="1">
    <citation type="submission" date="2018-11" db="EMBL/GenBank/DDBJ databases">
        <authorList>
            <consortium name="Pathogen Informatics"/>
        </authorList>
    </citation>
    <scope>NUCLEOTIDE SEQUENCE [LARGE SCALE GENOMIC DNA]</scope>
</reference>
<dbReference type="SUPFAM" id="SSF51905">
    <property type="entry name" value="FAD/NAD(P)-binding domain"/>
    <property type="match status" value="1"/>
</dbReference>
<dbReference type="InterPro" id="IPR050281">
    <property type="entry name" value="Flavin_monoamine_oxidase"/>
</dbReference>
<evidence type="ECO:0000256" key="1">
    <source>
        <dbReference type="SAM" id="MobiDB-lite"/>
    </source>
</evidence>
<proteinExistence type="predicted"/>
<dbReference type="Gene3D" id="3.50.50.60">
    <property type="entry name" value="FAD/NAD(P)-binding domain"/>
    <property type="match status" value="2"/>
</dbReference>
<feature type="domain" description="Amine oxidase" evidence="2">
    <location>
        <begin position="144"/>
        <end position="662"/>
    </location>
</feature>
<evidence type="ECO:0000313" key="4">
    <source>
        <dbReference type="Proteomes" id="UP000274504"/>
    </source>
</evidence>
<feature type="compositionally biased region" description="Low complexity" evidence="1">
    <location>
        <begin position="704"/>
        <end position="721"/>
    </location>
</feature>
<name>A0A3P6ZPP4_HYMDI</name>
<sequence length="838" mass="92309">MNSLIYALFSQHLCFLNPATLLPTILTLASLSNGKDVKSGAANDRKFPLATIGSSPNRVGNMVRRVDWIREGVVKVEMKTGEVFEVPFCLVILAIGVLNGLQRESAVTQPGALMCHICSGSAIALVERIRMAEKFDAVIIGAGISGLAAAKVLAKEGLHVVVLEARDRTGGRIHTIRPNLNNGKHSQSALPIDLGASYLHGCCSNQEVQPLFTLAYRLKIHSITCPGDTLGTYRGWECPEVAAWRDPQTGEEIDLKQVAEMSFLLDRCLLHSLMLTSKEASSNPMKPISLAHVLELALNESVNVLYKSGQRSSPDLSDRERGIFDALFARYIAYVNPAARLPARLTLGEFYEADAVAGLANDPNIPCAADRQACLKFLQRKRDFLATRPQVGSSPGRVKYRTEDRLILSGFASFTDFLATDLNIRLQKVVRKVDWTREDVVKVETETGEIFEAPFCVVTLPVGVLKGLRHESAVKFVPALPTRKRRAIDNLGIPQSGAATHNKVILIFRPEDVFWDRTTAQLNSSDGRLHALNLDFFGHQGALMCHIWGGSPITLAGRSDEEVIDEIIDTFVGMYRIPLERRPVPLFTHVTRWSEDPFSLGAYTAGEPNCCGDEDRHAYAQSLPPNGRPRVLFAGEATIDSQGGQQCTHGAFLTGIERAFDILDHFQQGGRCRLRDVRIVDYLMGRGNRALPPHTMLRRGQTNSCPSSISTTSTSPRSTPQRGRRRGTNRRRRRDSGNASLDGLDNFSSSPCASISSNCSSNCSTITEPQRDQTERCAELQSPFKVTEDEDATSPSPAKRQRSDDDSRVEFFISLEAFRQLFNLLPLCNLPALEGPKS</sequence>
<dbReference type="InterPro" id="IPR002937">
    <property type="entry name" value="Amino_oxidase"/>
</dbReference>
<dbReference type="Proteomes" id="UP000274504">
    <property type="component" value="Unassembled WGS sequence"/>
</dbReference>
<dbReference type="OrthoDB" id="7777654at2759"/>
<dbReference type="Pfam" id="PF01593">
    <property type="entry name" value="Amino_oxidase"/>
    <property type="match status" value="1"/>
</dbReference>
<feature type="compositionally biased region" description="Basic residues" evidence="1">
    <location>
        <begin position="722"/>
        <end position="734"/>
    </location>
</feature>
<dbReference type="SUPFAM" id="SSF54373">
    <property type="entry name" value="FAD-linked reductases, C-terminal domain"/>
    <property type="match status" value="1"/>
</dbReference>
<evidence type="ECO:0000259" key="2">
    <source>
        <dbReference type="Pfam" id="PF01593"/>
    </source>
</evidence>
<dbReference type="AlphaFoldDB" id="A0A3P6ZPP4"/>
<dbReference type="PANTHER" id="PTHR10742">
    <property type="entry name" value="FLAVIN MONOAMINE OXIDASE"/>
    <property type="match status" value="1"/>
</dbReference>
<protein>
    <recommendedName>
        <fullName evidence="2">Amine oxidase domain-containing protein</fullName>
    </recommendedName>
</protein>
<accession>A0A3P6ZPP4</accession>
<feature type="region of interest" description="Disordered" evidence="1">
    <location>
        <begin position="688"/>
        <end position="744"/>
    </location>
</feature>